<dbReference type="AlphaFoldDB" id="A0A0P9GKV4"/>
<dbReference type="RefSeq" id="XP_018270111.1">
    <property type="nucleotide sequence ID" value="XM_018414596.1"/>
</dbReference>
<dbReference type="GeneID" id="28975044"/>
<protein>
    <submittedName>
        <fullName evidence="1">Uncharacterized protein</fullName>
    </submittedName>
</protein>
<evidence type="ECO:0000313" key="2">
    <source>
        <dbReference type="Proteomes" id="UP000053890"/>
    </source>
</evidence>
<name>A0A0P9GKV4_RHOGW</name>
<gene>
    <name evidence="1" type="ORF">RHOBADRAFT_45358</name>
</gene>
<dbReference type="EMBL" id="KQ474081">
    <property type="protein sequence ID" value="KPV74062.1"/>
    <property type="molecule type" value="Genomic_DNA"/>
</dbReference>
<accession>A0A0P9GKV4</accession>
<keyword evidence="2" id="KW-1185">Reference proteome</keyword>
<reference evidence="1 2" key="1">
    <citation type="journal article" date="2015" name="Front. Microbiol.">
        <title>Genome sequence of the plant growth promoting endophytic yeast Rhodotorula graminis WP1.</title>
        <authorList>
            <person name="Firrincieli A."/>
            <person name="Otillar R."/>
            <person name="Salamov A."/>
            <person name="Schmutz J."/>
            <person name="Khan Z."/>
            <person name="Redman R.S."/>
            <person name="Fleck N.D."/>
            <person name="Lindquist E."/>
            <person name="Grigoriev I.V."/>
            <person name="Doty S.L."/>
        </authorList>
    </citation>
    <scope>NUCLEOTIDE SEQUENCE [LARGE SCALE GENOMIC DNA]</scope>
    <source>
        <strain evidence="1 2">WP1</strain>
    </source>
</reference>
<evidence type="ECO:0000313" key="1">
    <source>
        <dbReference type="EMBL" id="KPV74062.1"/>
    </source>
</evidence>
<sequence>MALDVPTPTLDAVTRACYARGLASETWLALVRQAAEAAQLDHVELERQLSAALVALLASGTAAPTAPAPPLVAAYLSVALDARVCGPAAVARAVCAPPSSSSTSSSATPLSLAATEATLRAILLSLDSPPAPPPALTAPAPAPPPLLDPTTPLPSALLPLLDTLVPLLLAAHPRRAPCTAAYLARVLRGAAQAAEREGEGEGEAERELLAKRVRRARASLEGLDEAREVGAALSALEERLAPGGGGAGPGAVAALGERARGASGRGRW</sequence>
<dbReference type="Proteomes" id="UP000053890">
    <property type="component" value="Unassembled WGS sequence"/>
</dbReference>
<proteinExistence type="predicted"/>
<organism evidence="1 2">
    <name type="scientific">Rhodotorula graminis (strain WP1)</name>
    <dbReference type="NCBI Taxonomy" id="578459"/>
    <lineage>
        <taxon>Eukaryota</taxon>
        <taxon>Fungi</taxon>
        <taxon>Dikarya</taxon>
        <taxon>Basidiomycota</taxon>
        <taxon>Pucciniomycotina</taxon>
        <taxon>Microbotryomycetes</taxon>
        <taxon>Sporidiobolales</taxon>
        <taxon>Sporidiobolaceae</taxon>
        <taxon>Rhodotorula</taxon>
    </lineage>
</organism>